<proteinExistence type="predicted"/>
<dbReference type="EMBL" id="VTEI01000026">
    <property type="protein sequence ID" value="TYS12981.1"/>
    <property type="molecule type" value="Genomic_DNA"/>
</dbReference>
<name>A0A5D4NHH5_9BACI</name>
<protein>
    <submittedName>
        <fullName evidence="1">Uncharacterized protein</fullName>
    </submittedName>
</protein>
<reference evidence="1 2" key="1">
    <citation type="submission" date="2019-08" db="EMBL/GenBank/DDBJ databases">
        <title>Bacillus genomes from the desert of Cuatro Cienegas, Coahuila.</title>
        <authorList>
            <person name="Olmedo-Alvarez G."/>
        </authorList>
    </citation>
    <scope>NUCLEOTIDE SEQUENCE [LARGE SCALE GENOMIC DNA]</scope>
    <source>
        <strain evidence="1 2">CH34_1T</strain>
    </source>
</reference>
<comment type="caution">
    <text evidence="1">The sequence shown here is derived from an EMBL/GenBank/DDBJ whole genome shotgun (WGS) entry which is preliminary data.</text>
</comment>
<dbReference type="OrthoDB" id="2602736at2"/>
<dbReference type="Proteomes" id="UP000322267">
    <property type="component" value="Unassembled WGS sequence"/>
</dbReference>
<sequence length="209" mass="24290">MCKQKPRKVFIETLINNSLSKEFDSAMFEWVGIGKLESNELGFKPHCELCGAAIYNENYIIYNVKTKKKLQIGSECMKRFRSSHNNYKNKHPQNFFRLRKWHAVEKRKRKLIDLYHLICNQGIPEPDAFQDFSKHLISLLKISNKLSLLNTSSGAARVLTTVLEKTDYSPKEVLRLQLLLDSPDAARKIYIRASRKPRKKVDKYGIVMG</sequence>
<dbReference type="RefSeq" id="WP_148942330.1">
    <property type="nucleotide sequence ID" value="NZ_VTEI01000026.1"/>
</dbReference>
<gene>
    <name evidence="1" type="ORF">FZC78_22620</name>
</gene>
<organism evidence="1 2">
    <name type="scientific">Rossellomorea vietnamensis</name>
    <dbReference type="NCBI Taxonomy" id="218284"/>
    <lineage>
        <taxon>Bacteria</taxon>
        <taxon>Bacillati</taxon>
        <taxon>Bacillota</taxon>
        <taxon>Bacilli</taxon>
        <taxon>Bacillales</taxon>
        <taxon>Bacillaceae</taxon>
        <taxon>Rossellomorea</taxon>
    </lineage>
</organism>
<evidence type="ECO:0000313" key="1">
    <source>
        <dbReference type="EMBL" id="TYS12981.1"/>
    </source>
</evidence>
<evidence type="ECO:0000313" key="2">
    <source>
        <dbReference type="Proteomes" id="UP000322267"/>
    </source>
</evidence>
<accession>A0A5D4NHH5</accession>
<dbReference type="AlphaFoldDB" id="A0A5D4NHH5"/>